<feature type="transmembrane region" description="Helical" evidence="1">
    <location>
        <begin position="12"/>
        <end position="31"/>
    </location>
</feature>
<accession>A0AA41BVI1</accession>
<organism evidence="2 3">
    <name type="scientific">Rouxiella silvae</name>
    <dbReference type="NCBI Taxonomy" id="1646373"/>
    <lineage>
        <taxon>Bacteria</taxon>
        <taxon>Pseudomonadati</taxon>
        <taxon>Pseudomonadota</taxon>
        <taxon>Gammaproteobacteria</taxon>
        <taxon>Enterobacterales</taxon>
        <taxon>Yersiniaceae</taxon>
        <taxon>Rouxiella</taxon>
    </lineage>
</organism>
<keyword evidence="1" id="KW-1133">Transmembrane helix</keyword>
<sequence length="60" mass="6750">MSKKKARKMRALYRSVVALCTALIKILFYQYNIALTFPLLVGIMSYETPAKAKAPKKGLT</sequence>
<proteinExistence type="predicted"/>
<comment type="caution">
    <text evidence="2">The sequence shown here is derived from an EMBL/GenBank/DDBJ whole genome shotgun (WGS) entry which is preliminary data.</text>
</comment>
<evidence type="ECO:0000313" key="2">
    <source>
        <dbReference type="EMBL" id="MBF6635548.1"/>
    </source>
</evidence>
<dbReference type="EMBL" id="JADMKS010000001">
    <property type="protein sequence ID" value="MBF6635548.1"/>
    <property type="molecule type" value="Genomic_DNA"/>
</dbReference>
<reference evidence="2" key="2">
    <citation type="submission" date="2022-09" db="EMBL/GenBank/DDBJ databases">
        <title>Rouxiella aceris sp. nov., isolated from tree sap and emended description of the genus Rhouxiella.</title>
        <authorList>
            <person name="Kim I.S."/>
        </authorList>
    </citation>
    <scope>NUCLEOTIDE SEQUENCE</scope>
    <source>
        <strain evidence="2">SAP-2</strain>
    </source>
</reference>
<keyword evidence="1" id="KW-0472">Membrane</keyword>
<protein>
    <submittedName>
        <fullName evidence="2">Uncharacterized protein</fullName>
    </submittedName>
</protein>
<evidence type="ECO:0000313" key="3">
    <source>
        <dbReference type="Proteomes" id="UP000705283"/>
    </source>
</evidence>
<dbReference type="AlphaFoldDB" id="A0AA41BVI1"/>
<keyword evidence="1" id="KW-0812">Transmembrane</keyword>
<gene>
    <name evidence="2" type="ORF">ITX54_02565</name>
</gene>
<evidence type="ECO:0000256" key="1">
    <source>
        <dbReference type="SAM" id="Phobius"/>
    </source>
</evidence>
<name>A0AA41BVI1_9GAMM</name>
<dbReference type="RefSeq" id="WP_194977447.1">
    <property type="nucleotide sequence ID" value="NZ_JADMKS010000001.1"/>
</dbReference>
<reference evidence="2" key="1">
    <citation type="submission" date="2020-11" db="EMBL/GenBank/DDBJ databases">
        <authorList>
            <person name="Lee S.D."/>
        </authorList>
    </citation>
    <scope>NUCLEOTIDE SEQUENCE</scope>
    <source>
        <strain evidence="2">SAP-2</strain>
    </source>
</reference>
<dbReference type="Proteomes" id="UP000705283">
    <property type="component" value="Unassembled WGS sequence"/>
</dbReference>